<reference evidence="2 3" key="1">
    <citation type="submission" date="2019-08" db="EMBL/GenBank/DDBJ databases">
        <title>In-depth cultivation of the pig gut microbiome towards novel bacterial diversity and tailored functional studies.</title>
        <authorList>
            <person name="Wylensek D."/>
            <person name="Hitch T.C.A."/>
            <person name="Clavel T."/>
        </authorList>
    </citation>
    <scope>NUCLEOTIDE SEQUENCE [LARGE SCALE GENOMIC DNA]</scope>
    <source>
        <strain evidence="2 3">BBE-744-WT-12</strain>
    </source>
</reference>
<dbReference type="Pfam" id="PF14488">
    <property type="entry name" value="DUF4434"/>
    <property type="match status" value="1"/>
</dbReference>
<dbReference type="EMBL" id="VUNS01000027">
    <property type="protein sequence ID" value="MST99007.1"/>
    <property type="molecule type" value="Genomic_DNA"/>
</dbReference>
<dbReference type="Proteomes" id="UP000435649">
    <property type="component" value="Unassembled WGS sequence"/>
</dbReference>
<dbReference type="SUPFAM" id="SSF51445">
    <property type="entry name" value="(Trans)glycosidases"/>
    <property type="match status" value="1"/>
</dbReference>
<organism evidence="2 3">
    <name type="scientific">Victivallis lenta</name>
    <dbReference type="NCBI Taxonomy" id="2606640"/>
    <lineage>
        <taxon>Bacteria</taxon>
        <taxon>Pseudomonadati</taxon>
        <taxon>Lentisphaerota</taxon>
        <taxon>Lentisphaeria</taxon>
        <taxon>Victivallales</taxon>
        <taxon>Victivallaceae</taxon>
        <taxon>Victivallis</taxon>
    </lineage>
</organism>
<name>A0A844G5D8_9BACT</name>
<proteinExistence type="predicted"/>
<dbReference type="RefSeq" id="WP_154420095.1">
    <property type="nucleotide sequence ID" value="NZ_VUNS01000027.1"/>
</dbReference>
<sequence>MRVRKAVDPLRRLISGSFVQLDHWDDREGSRFQQELRALSPDHWRQMLQDMAGIGIDTLVFQQGIDARNGMDDIRAYYPSGHWRVPDWMRGKPLLYSEIVDEAERLGMTVIHGIYAMHWPDPYRYADRAIELAGIVVRELYELYGHRRGFGGWYWTYEYPPGSVSGRDCLCKLVPSVRAVADCPFMIAPCADRGICASVLQDIDVDIIAYQDTVGLGVEPDIFGRYARADRLRSLERLLFLYEMLRFSHDGWQSPECPEPDYWNYYTRKRGRTALWNDVEIWEFDHRRELIPAELSRITAQLDLTAPYVDKQIIYQYPGLMHHPGHPVPVGGERARTLYETYAVYREAVLAGRK</sequence>
<gene>
    <name evidence="2" type="ORF">FYJ85_18385</name>
</gene>
<accession>A0A844G5D8</accession>
<dbReference type="AlphaFoldDB" id="A0A844G5D8"/>
<dbReference type="InterPro" id="IPR017853">
    <property type="entry name" value="GH"/>
</dbReference>
<evidence type="ECO:0000313" key="2">
    <source>
        <dbReference type="EMBL" id="MST99007.1"/>
    </source>
</evidence>
<evidence type="ECO:0000259" key="1">
    <source>
        <dbReference type="Pfam" id="PF14488"/>
    </source>
</evidence>
<protein>
    <submittedName>
        <fullName evidence="2">DUF4434 domain-containing protein</fullName>
    </submittedName>
</protein>
<feature type="domain" description="DUF4434" evidence="1">
    <location>
        <begin position="14"/>
        <end position="325"/>
    </location>
</feature>
<comment type="caution">
    <text evidence="2">The sequence shown here is derived from an EMBL/GenBank/DDBJ whole genome shotgun (WGS) entry which is preliminary data.</text>
</comment>
<keyword evidence="3" id="KW-1185">Reference proteome</keyword>
<dbReference type="InterPro" id="IPR027849">
    <property type="entry name" value="DUF4434"/>
</dbReference>
<evidence type="ECO:0000313" key="3">
    <source>
        <dbReference type="Proteomes" id="UP000435649"/>
    </source>
</evidence>
<dbReference type="Gene3D" id="3.20.20.80">
    <property type="entry name" value="Glycosidases"/>
    <property type="match status" value="1"/>
</dbReference>